<dbReference type="AlphaFoldDB" id="A0A392TQ85"/>
<accession>A0A392TQ85</accession>
<organism evidence="1 2">
    <name type="scientific">Trifolium medium</name>
    <dbReference type="NCBI Taxonomy" id="97028"/>
    <lineage>
        <taxon>Eukaryota</taxon>
        <taxon>Viridiplantae</taxon>
        <taxon>Streptophyta</taxon>
        <taxon>Embryophyta</taxon>
        <taxon>Tracheophyta</taxon>
        <taxon>Spermatophyta</taxon>
        <taxon>Magnoliopsida</taxon>
        <taxon>eudicotyledons</taxon>
        <taxon>Gunneridae</taxon>
        <taxon>Pentapetalae</taxon>
        <taxon>rosids</taxon>
        <taxon>fabids</taxon>
        <taxon>Fabales</taxon>
        <taxon>Fabaceae</taxon>
        <taxon>Papilionoideae</taxon>
        <taxon>50 kb inversion clade</taxon>
        <taxon>NPAAA clade</taxon>
        <taxon>Hologalegina</taxon>
        <taxon>IRL clade</taxon>
        <taxon>Trifolieae</taxon>
        <taxon>Trifolium</taxon>
    </lineage>
</organism>
<reference evidence="1 2" key="1">
    <citation type="journal article" date="2018" name="Front. Plant Sci.">
        <title>Red Clover (Trifolium pratense) and Zigzag Clover (T. medium) - A Picture of Genomic Similarities and Differences.</title>
        <authorList>
            <person name="Dluhosova J."/>
            <person name="Istvanek J."/>
            <person name="Nedelnik J."/>
            <person name="Repkova J."/>
        </authorList>
    </citation>
    <scope>NUCLEOTIDE SEQUENCE [LARGE SCALE GENOMIC DNA]</scope>
    <source>
        <strain evidence="2">cv. 10/8</strain>
        <tissue evidence="1">Leaf</tissue>
    </source>
</reference>
<proteinExistence type="predicted"/>
<sequence length="55" mass="6032">ECIEFLKIPCWRAAPTALRDAQIAVTPNQLEFSTGAPRQTNLRVAQLPETHLGAS</sequence>
<name>A0A392TQ85_9FABA</name>
<feature type="non-terminal residue" evidence="1">
    <location>
        <position position="1"/>
    </location>
</feature>
<evidence type="ECO:0000313" key="1">
    <source>
        <dbReference type="EMBL" id="MCI63142.1"/>
    </source>
</evidence>
<comment type="caution">
    <text evidence="1">The sequence shown here is derived from an EMBL/GenBank/DDBJ whole genome shotgun (WGS) entry which is preliminary data.</text>
</comment>
<keyword evidence="2" id="KW-1185">Reference proteome</keyword>
<dbReference type="EMBL" id="LXQA010631818">
    <property type="protein sequence ID" value="MCI63142.1"/>
    <property type="molecule type" value="Genomic_DNA"/>
</dbReference>
<protein>
    <submittedName>
        <fullName evidence="1">Uncharacterized protein</fullName>
    </submittedName>
</protein>
<evidence type="ECO:0000313" key="2">
    <source>
        <dbReference type="Proteomes" id="UP000265520"/>
    </source>
</evidence>
<dbReference type="Proteomes" id="UP000265520">
    <property type="component" value="Unassembled WGS sequence"/>
</dbReference>